<dbReference type="InterPro" id="IPR007269">
    <property type="entry name" value="ICMT_MeTrfase"/>
</dbReference>
<feature type="transmembrane region" description="Helical" evidence="5">
    <location>
        <begin position="390"/>
        <end position="410"/>
    </location>
</feature>
<feature type="transmembrane region" description="Helical" evidence="5">
    <location>
        <begin position="344"/>
        <end position="369"/>
    </location>
</feature>
<feature type="transmembrane region" description="Helical" evidence="5">
    <location>
        <begin position="147"/>
        <end position="169"/>
    </location>
</feature>
<feature type="transmembrane region" description="Helical" evidence="5">
    <location>
        <begin position="224"/>
        <end position="250"/>
    </location>
</feature>
<dbReference type="RefSeq" id="WP_015819676.1">
    <property type="nucleotide sequence ID" value="NC_012997.1"/>
</dbReference>
<feature type="transmembrane region" description="Helical" evidence="5">
    <location>
        <begin position="23"/>
        <end position="41"/>
    </location>
</feature>
<keyword evidence="3 5" id="KW-1133">Transmembrane helix</keyword>
<organism evidence="6 7">
    <name type="scientific">Teredinibacter turnerae (strain ATCC 39867 / T7901)</name>
    <dbReference type="NCBI Taxonomy" id="377629"/>
    <lineage>
        <taxon>Bacteria</taxon>
        <taxon>Pseudomonadati</taxon>
        <taxon>Pseudomonadota</taxon>
        <taxon>Gammaproteobacteria</taxon>
        <taxon>Cellvibrionales</taxon>
        <taxon>Cellvibrionaceae</taxon>
        <taxon>Teredinibacter</taxon>
    </lineage>
</organism>
<gene>
    <name evidence="6" type="ordered locus">TERTU_1035</name>
</gene>
<proteinExistence type="predicted"/>
<dbReference type="HOGENOM" id="CLU_585151_0_0_6"/>
<feature type="transmembrane region" description="Helical" evidence="5">
    <location>
        <begin position="66"/>
        <end position="87"/>
    </location>
</feature>
<protein>
    <submittedName>
        <fullName evidence="6">Membrane protein</fullName>
    </submittedName>
</protein>
<keyword evidence="2 5" id="KW-0812">Transmembrane</keyword>
<dbReference type="Gene3D" id="1.20.120.1630">
    <property type="match status" value="1"/>
</dbReference>
<dbReference type="GO" id="GO:0004671">
    <property type="term" value="F:protein C-terminal S-isoprenylcysteine carboxyl O-methyltransferase activity"/>
    <property type="evidence" value="ECO:0007669"/>
    <property type="project" value="InterPro"/>
</dbReference>
<evidence type="ECO:0000256" key="5">
    <source>
        <dbReference type="SAM" id="Phobius"/>
    </source>
</evidence>
<evidence type="ECO:0000313" key="7">
    <source>
        <dbReference type="Proteomes" id="UP000009080"/>
    </source>
</evidence>
<keyword evidence="4 5" id="KW-0472">Membrane</keyword>
<name>C5BQW7_TERTT</name>
<accession>C5BQW7</accession>
<dbReference type="OrthoDB" id="8983643at2"/>
<dbReference type="GO" id="GO:0016020">
    <property type="term" value="C:membrane"/>
    <property type="evidence" value="ECO:0007669"/>
    <property type="project" value="UniProtKB-SubCell"/>
</dbReference>
<dbReference type="KEGG" id="ttu:TERTU_1035"/>
<dbReference type="STRING" id="377629.TERTU_1035"/>
<keyword evidence="7" id="KW-1185">Reference proteome</keyword>
<dbReference type="AlphaFoldDB" id="C5BQW7"/>
<feature type="transmembrane region" description="Helical" evidence="5">
    <location>
        <begin position="270"/>
        <end position="292"/>
    </location>
</feature>
<evidence type="ECO:0000256" key="1">
    <source>
        <dbReference type="ARBA" id="ARBA00004141"/>
    </source>
</evidence>
<evidence type="ECO:0000256" key="2">
    <source>
        <dbReference type="ARBA" id="ARBA00022692"/>
    </source>
</evidence>
<feature type="transmembrane region" description="Helical" evidence="5">
    <location>
        <begin position="108"/>
        <end position="127"/>
    </location>
</feature>
<reference evidence="6 7" key="1">
    <citation type="journal article" date="2009" name="PLoS ONE">
        <title>The complete genome of Teredinibacter turnerae T7901: an intracellular endosymbiont of marine wood-boring bivalves (shipworms).</title>
        <authorList>
            <person name="Yang J.C."/>
            <person name="Madupu R."/>
            <person name="Durkin A.S."/>
            <person name="Ekborg N.A."/>
            <person name="Pedamallu C.S."/>
            <person name="Hostetler J.B."/>
            <person name="Radune D."/>
            <person name="Toms B.S."/>
            <person name="Henrissat B."/>
            <person name="Coutinho P.M."/>
            <person name="Schwarz S."/>
            <person name="Field L."/>
            <person name="Trindade-Silva A.E."/>
            <person name="Soares C.A.G."/>
            <person name="Elshahawi S."/>
            <person name="Hanora A."/>
            <person name="Schmidt E.W."/>
            <person name="Haygood M.G."/>
            <person name="Posfai J."/>
            <person name="Benner J."/>
            <person name="Madinger C."/>
            <person name="Nove J."/>
            <person name="Anton B."/>
            <person name="Chaudhary K."/>
            <person name="Foster J."/>
            <person name="Holman A."/>
            <person name="Kumar S."/>
            <person name="Lessard P.A."/>
            <person name="Luyten Y.A."/>
            <person name="Slatko B."/>
            <person name="Wood N."/>
            <person name="Wu B."/>
            <person name="Teplitski M."/>
            <person name="Mougous J.D."/>
            <person name="Ward N."/>
            <person name="Eisen J.A."/>
            <person name="Badger J.H."/>
            <person name="Distel D.L."/>
        </authorList>
    </citation>
    <scope>NUCLEOTIDE SEQUENCE [LARGE SCALE GENOMIC DNA]</scope>
    <source>
        <strain evidence="7">ATCC 39867 / T7901</strain>
    </source>
</reference>
<dbReference type="EMBL" id="CP001614">
    <property type="protein sequence ID" value="ACR13562.1"/>
    <property type="molecule type" value="Genomic_DNA"/>
</dbReference>
<feature type="transmembrane region" description="Helical" evidence="5">
    <location>
        <begin position="304"/>
        <end position="321"/>
    </location>
</feature>
<evidence type="ECO:0000256" key="3">
    <source>
        <dbReference type="ARBA" id="ARBA00022989"/>
    </source>
</evidence>
<comment type="subcellular location">
    <subcellularLocation>
        <location evidence="1">Membrane</location>
        <topology evidence="1">Multi-pass membrane protein</topology>
    </subcellularLocation>
</comment>
<sequence length="467" mass="53560">MNTQTSTAGIRQTKSGAWITDKAWICGVVGAITVLLCAMAYNRFDILNKGLFVLGQQLTSNRTDSILAALFIITAAMLITEMVRLWLWDREGFISIDPDLRARNLGAFFTKSLLNYLLYLAALWVVLEFYHTANEYGFRMNANYYQGWFRFTEMVWSAYLWAGLPYVLLTRAVRYDPKADSRDTGWFLGKLLRYPLGKVSGSPQLCPQFGQDDAKIARALIVKLFFTPLMTVFFIGQFPHLVSNVGYVFGSLPASIANGTYTHRVFNSDFFNISIAFIFSIDVALAWCGYVISSRWVDNQTASAEPTMLGWVVCLICYPPFQQALGWYYSAPGERDVLRFDNQWIITVFTGMMVCSYIVYMSATLWFGVRFSNLTNRGIIRKGPFAFVRHPAYASKNFAWWCVMFPAILYNATHTGIELAAMQTFGLCLMTFVYYQRALTEERHLRLDPVYLEYCEQVKYRFIPRVF</sequence>
<evidence type="ECO:0000256" key="4">
    <source>
        <dbReference type="ARBA" id="ARBA00023136"/>
    </source>
</evidence>
<dbReference type="eggNOG" id="COG2020">
    <property type="taxonomic scope" value="Bacteria"/>
</dbReference>
<feature type="transmembrane region" description="Helical" evidence="5">
    <location>
        <begin position="416"/>
        <end position="435"/>
    </location>
</feature>
<dbReference type="Proteomes" id="UP000009080">
    <property type="component" value="Chromosome"/>
</dbReference>
<dbReference type="Pfam" id="PF04140">
    <property type="entry name" value="ICMT"/>
    <property type="match status" value="1"/>
</dbReference>
<evidence type="ECO:0000313" key="6">
    <source>
        <dbReference type="EMBL" id="ACR13562.1"/>
    </source>
</evidence>